<evidence type="ECO:0000313" key="3">
    <source>
        <dbReference type="EnsemblMetazoa" id="G30202.2:cds"/>
    </source>
</evidence>
<feature type="chain" id="PRO_5036490132" description="SEFIR domain-containing protein" evidence="2">
    <location>
        <begin position="21"/>
        <end position="408"/>
    </location>
</feature>
<protein>
    <recommendedName>
        <fullName evidence="5">SEFIR domain-containing protein</fullName>
    </recommendedName>
</protein>
<dbReference type="Proteomes" id="UP000005408">
    <property type="component" value="Unassembled WGS sequence"/>
</dbReference>
<dbReference type="EnsemblMetazoa" id="G30202.2">
    <property type="protein sequence ID" value="G30202.2:cds"/>
    <property type="gene ID" value="G30202"/>
</dbReference>
<organism evidence="3 4">
    <name type="scientific">Magallana gigas</name>
    <name type="common">Pacific oyster</name>
    <name type="synonym">Crassostrea gigas</name>
    <dbReference type="NCBI Taxonomy" id="29159"/>
    <lineage>
        <taxon>Eukaryota</taxon>
        <taxon>Metazoa</taxon>
        <taxon>Spiralia</taxon>
        <taxon>Lophotrochozoa</taxon>
        <taxon>Mollusca</taxon>
        <taxon>Bivalvia</taxon>
        <taxon>Autobranchia</taxon>
        <taxon>Pteriomorphia</taxon>
        <taxon>Ostreida</taxon>
        <taxon>Ostreoidea</taxon>
        <taxon>Ostreidae</taxon>
        <taxon>Magallana</taxon>
    </lineage>
</organism>
<dbReference type="AlphaFoldDB" id="A0A8W8LX01"/>
<feature type="transmembrane region" description="Helical" evidence="1">
    <location>
        <begin position="216"/>
        <end position="236"/>
    </location>
</feature>
<evidence type="ECO:0008006" key="5">
    <source>
        <dbReference type="Google" id="ProtNLM"/>
    </source>
</evidence>
<proteinExistence type="predicted"/>
<keyword evidence="4" id="KW-1185">Reference proteome</keyword>
<keyword evidence="1" id="KW-0812">Transmembrane</keyword>
<keyword evidence="2" id="KW-0732">Signal</keyword>
<evidence type="ECO:0000256" key="1">
    <source>
        <dbReference type="SAM" id="Phobius"/>
    </source>
</evidence>
<accession>A0A8W8LX01</accession>
<evidence type="ECO:0000313" key="4">
    <source>
        <dbReference type="Proteomes" id="UP000005408"/>
    </source>
</evidence>
<name>A0A8W8LX01_MAGGI</name>
<feature type="signal peptide" evidence="2">
    <location>
        <begin position="1"/>
        <end position="20"/>
    </location>
</feature>
<keyword evidence="1" id="KW-0472">Membrane</keyword>
<keyword evidence="1" id="KW-1133">Transmembrane helix</keyword>
<reference evidence="3" key="1">
    <citation type="submission" date="2022-08" db="UniProtKB">
        <authorList>
            <consortium name="EnsemblMetazoa"/>
        </authorList>
    </citation>
    <scope>IDENTIFICATION</scope>
    <source>
        <strain evidence="3">05x7-T-G4-1.051#20</strain>
    </source>
</reference>
<evidence type="ECO:0000256" key="2">
    <source>
        <dbReference type="SAM" id="SignalP"/>
    </source>
</evidence>
<sequence length="408" mass="46445">MKFIFTLLVIFLPFLRPTIELTNTKCPIGQPLVSAKNNSLVECYKLSKHRRCPSPYYCSGGVLSKGVCCKDSLSLLCLTCFKAGDVKWTTDDTGTIFHVNIFFRWKREDCSKSVLHHGWDPSLTVLVIGDDNQTWLERTLNCKATEKPCSKYFTLNVPLKSYRVLYQVNGPGMSSLCRFIEIVKVSPPLSPPSLALPKPVQDNTAQPPLSSSVETIASILVALFLLTIATAVVFVYRWRFGQSVKNNHHESEIALVQENVDIFTVAMPGIGAEVIKELKQISSLHFITVDQFQAEIFQNSKEWMDSVQHKYTNFLFLLTKELICDDVEDFSHPLNSIAKSLFHNIQNSPRVENLNTFYVYLQQPSSFKSHFPNSRHKRNDIYNFSGKNFHNKDFHRLVSDLKAIHSNV</sequence>